<comment type="catalytic activity">
    <reaction evidence="10">
        <text>L-threonyl-[protein] + ATP = O-phospho-L-threonyl-[protein] + ADP + H(+)</text>
        <dbReference type="Rhea" id="RHEA:46608"/>
        <dbReference type="Rhea" id="RHEA-COMP:11060"/>
        <dbReference type="Rhea" id="RHEA-COMP:11605"/>
        <dbReference type="ChEBI" id="CHEBI:15378"/>
        <dbReference type="ChEBI" id="CHEBI:30013"/>
        <dbReference type="ChEBI" id="CHEBI:30616"/>
        <dbReference type="ChEBI" id="CHEBI:61977"/>
        <dbReference type="ChEBI" id="CHEBI:456216"/>
        <dbReference type="EC" id="2.7.11.21"/>
    </reaction>
</comment>
<name>D3BM83_HETP5</name>
<evidence type="ECO:0000259" key="12">
    <source>
        <dbReference type="PROSITE" id="PS50011"/>
    </source>
</evidence>
<evidence type="ECO:0000256" key="5">
    <source>
        <dbReference type="ARBA" id="ARBA00022777"/>
    </source>
</evidence>
<protein>
    <recommendedName>
        <fullName evidence="10">Serine/threonine-protein kinase PLK</fullName>
        <ecNumber evidence="10">2.7.11.21</ecNumber>
    </recommendedName>
    <alternativeName>
        <fullName evidence="10">Polo-like kinase</fullName>
    </alternativeName>
</protein>
<dbReference type="PANTHER" id="PTHR24345">
    <property type="entry name" value="SERINE/THREONINE-PROTEIN KINASE PLK"/>
    <property type="match status" value="1"/>
</dbReference>
<evidence type="ECO:0000313" key="14">
    <source>
        <dbReference type="EMBL" id="EFA77684.1"/>
    </source>
</evidence>
<dbReference type="InterPro" id="IPR033701">
    <property type="entry name" value="POLO_box_1"/>
</dbReference>
<dbReference type="EMBL" id="ADBJ01000042">
    <property type="protein sequence ID" value="EFA77684.1"/>
    <property type="molecule type" value="Genomic_DNA"/>
</dbReference>
<feature type="compositionally biased region" description="Low complexity" evidence="11">
    <location>
        <begin position="100"/>
        <end position="126"/>
    </location>
</feature>
<evidence type="ECO:0000313" key="15">
    <source>
        <dbReference type="Proteomes" id="UP000001396"/>
    </source>
</evidence>
<keyword evidence="3" id="KW-0677">Repeat</keyword>
<dbReference type="PROSITE" id="PS00108">
    <property type="entry name" value="PROTEIN_KINASE_ST"/>
    <property type="match status" value="1"/>
</dbReference>
<dbReference type="FunFam" id="1.10.510.10:FF:000571">
    <property type="entry name" value="Maternal embryonic leucine zipper kinase"/>
    <property type="match status" value="1"/>
</dbReference>
<dbReference type="InterPro" id="IPR008271">
    <property type="entry name" value="Ser/Thr_kinase_AS"/>
</dbReference>
<keyword evidence="5 10" id="KW-0418">Kinase</keyword>
<feature type="compositionally biased region" description="Low complexity" evidence="11">
    <location>
        <begin position="531"/>
        <end position="545"/>
    </location>
</feature>
<dbReference type="FunCoup" id="D3BM83">
    <property type="interactions" value="64"/>
</dbReference>
<dbReference type="PROSITE" id="PS00107">
    <property type="entry name" value="PROTEIN_KINASE_ATP"/>
    <property type="match status" value="1"/>
</dbReference>
<evidence type="ECO:0000256" key="3">
    <source>
        <dbReference type="ARBA" id="ARBA00022737"/>
    </source>
</evidence>
<dbReference type="GO" id="GO:0106310">
    <property type="term" value="F:protein serine kinase activity"/>
    <property type="evidence" value="ECO:0007669"/>
    <property type="project" value="RHEA"/>
</dbReference>
<evidence type="ECO:0000256" key="6">
    <source>
        <dbReference type="ARBA" id="ARBA00022840"/>
    </source>
</evidence>
<evidence type="ECO:0000256" key="2">
    <source>
        <dbReference type="ARBA" id="ARBA00022679"/>
    </source>
</evidence>
<feature type="domain" description="POLO box" evidence="13">
    <location>
        <begin position="692"/>
        <end position="773"/>
    </location>
</feature>
<comment type="caution">
    <text evidence="14">The sequence shown here is derived from an EMBL/GenBank/DDBJ whole genome shotgun (WGS) entry which is preliminary data.</text>
</comment>
<dbReference type="GO" id="GO:0004674">
    <property type="term" value="F:protein serine/threonine kinase activity"/>
    <property type="evidence" value="ECO:0007669"/>
    <property type="project" value="UniProtKB-KW"/>
</dbReference>
<feature type="compositionally biased region" description="Polar residues" evidence="11">
    <location>
        <begin position="56"/>
        <end position="71"/>
    </location>
</feature>
<dbReference type="GeneID" id="31367760"/>
<evidence type="ECO:0000256" key="11">
    <source>
        <dbReference type="SAM" id="MobiDB-lite"/>
    </source>
</evidence>
<dbReference type="PROSITE" id="PS50011">
    <property type="entry name" value="PROTEIN_KINASE_DOM"/>
    <property type="match status" value="1"/>
</dbReference>
<dbReference type="Gene3D" id="3.30.1120.30">
    <property type="entry name" value="POLO box domain"/>
    <property type="match status" value="2"/>
</dbReference>
<dbReference type="InterPro" id="IPR033695">
    <property type="entry name" value="POLO_box_2"/>
</dbReference>
<accession>D3BM83</accession>
<dbReference type="InterPro" id="IPR036947">
    <property type="entry name" value="POLO_box_dom_sf"/>
</dbReference>
<evidence type="ECO:0000256" key="8">
    <source>
        <dbReference type="ARBA" id="ARBA00048679"/>
    </source>
</evidence>
<evidence type="ECO:0000259" key="13">
    <source>
        <dbReference type="PROSITE" id="PS50078"/>
    </source>
</evidence>
<organism evidence="14 15">
    <name type="scientific">Heterostelium pallidum (strain ATCC 26659 / Pp 5 / PN500)</name>
    <name type="common">Cellular slime mold</name>
    <name type="synonym">Polysphondylium pallidum</name>
    <dbReference type="NCBI Taxonomy" id="670386"/>
    <lineage>
        <taxon>Eukaryota</taxon>
        <taxon>Amoebozoa</taxon>
        <taxon>Evosea</taxon>
        <taxon>Eumycetozoa</taxon>
        <taxon>Dictyostelia</taxon>
        <taxon>Acytosteliales</taxon>
        <taxon>Acytosteliaceae</taxon>
        <taxon>Heterostelium</taxon>
    </lineage>
</organism>
<dbReference type="Pfam" id="PF00069">
    <property type="entry name" value="Pkinase"/>
    <property type="match status" value="1"/>
</dbReference>
<feature type="region of interest" description="Disordered" evidence="11">
    <location>
        <begin position="523"/>
        <end position="545"/>
    </location>
</feature>
<dbReference type="CDD" id="cd13117">
    <property type="entry name" value="POLO_box_2"/>
    <property type="match status" value="1"/>
</dbReference>
<dbReference type="InterPro" id="IPR000719">
    <property type="entry name" value="Prot_kinase_dom"/>
</dbReference>
<evidence type="ECO:0000256" key="9">
    <source>
        <dbReference type="PROSITE-ProRule" id="PRU10141"/>
    </source>
</evidence>
<dbReference type="Proteomes" id="UP000001396">
    <property type="component" value="Unassembled WGS sequence"/>
</dbReference>
<dbReference type="GO" id="GO:0005634">
    <property type="term" value="C:nucleus"/>
    <property type="evidence" value="ECO:0007669"/>
    <property type="project" value="TreeGrafter"/>
</dbReference>
<dbReference type="Gene3D" id="1.10.510.10">
    <property type="entry name" value="Transferase(Phosphotransferase) domain 1"/>
    <property type="match status" value="1"/>
</dbReference>
<feature type="compositionally biased region" description="Low complexity" evidence="11">
    <location>
        <begin position="1"/>
        <end position="47"/>
    </location>
</feature>
<keyword evidence="6 9" id="KW-0067">ATP-binding</keyword>
<evidence type="ECO:0000256" key="1">
    <source>
        <dbReference type="ARBA" id="ARBA00022527"/>
    </source>
</evidence>
<dbReference type="GO" id="GO:0005737">
    <property type="term" value="C:cytoplasm"/>
    <property type="evidence" value="ECO:0007669"/>
    <property type="project" value="TreeGrafter"/>
</dbReference>
<dbReference type="RefSeq" id="XP_020429812.1">
    <property type="nucleotide sequence ID" value="XM_020583031.1"/>
</dbReference>
<dbReference type="SUPFAM" id="SSF82615">
    <property type="entry name" value="Polo-box domain"/>
    <property type="match status" value="2"/>
</dbReference>
<comment type="catalytic activity">
    <reaction evidence="8">
        <text>L-seryl-[protein] + ATP = O-phospho-L-seryl-[protein] + ADP + H(+)</text>
        <dbReference type="Rhea" id="RHEA:17989"/>
        <dbReference type="Rhea" id="RHEA-COMP:9863"/>
        <dbReference type="Rhea" id="RHEA-COMP:11604"/>
        <dbReference type="ChEBI" id="CHEBI:15378"/>
        <dbReference type="ChEBI" id="CHEBI:29999"/>
        <dbReference type="ChEBI" id="CHEBI:30616"/>
        <dbReference type="ChEBI" id="CHEBI:83421"/>
        <dbReference type="ChEBI" id="CHEBI:456216"/>
        <dbReference type="EC" id="2.7.11.1"/>
    </reaction>
</comment>
<keyword evidence="4 9" id="KW-0547">Nucleotide-binding</keyword>
<dbReference type="AlphaFoldDB" id="D3BM83"/>
<comment type="catalytic activity">
    <reaction evidence="7">
        <text>L-threonyl-[protein] + ATP = O-phospho-L-threonyl-[protein] + ADP + H(+)</text>
        <dbReference type="Rhea" id="RHEA:46608"/>
        <dbReference type="Rhea" id="RHEA-COMP:11060"/>
        <dbReference type="Rhea" id="RHEA-COMP:11605"/>
        <dbReference type="ChEBI" id="CHEBI:15378"/>
        <dbReference type="ChEBI" id="CHEBI:30013"/>
        <dbReference type="ChEBI" id="CHEBI:30616"/>
        <dbReference type="ChEBI" id="CHEBI:61977"/>
        <dbReference type="ChEBI" id="CHEBI:456216"/>
        <dbReference type="EC" id="2.7.11.1"/>
    </reaction>
</comment>
<dbReference type="InterPro" id="IPR017441">
    <property type="entry name" value="Protein_kinase_ATP_BS"/>
</dbReference>
<dbReference type="GO" id="GO:0007052">
    <property type="term" value="P:mitotic spindle organization"/>
    <property type="evidence" value="ECO:0007669"/>
    <property type="project" value="TreeGrafter"/>
</dbReference>
<feature type="domain" description="Protein kinase" evidence="12">
    <location>
        <begin position="146"/>
        <end position="400"/>
    </location>
</feature>
<keyword evidence="2 10" id="KW-0808">Transferase</keyword>
<keyword evidence="15" id="KW-1185">Reference proteome</keyword>
<dbReference type="EC" id="2.7.11.21" evidence="10"/>
<dbReference type="SMART" id="SM00220">
    <property type="entry name" value="S_TKc"/>
    <property type="match status" value="1"/>
</dbReference>
<feature type="binding site" evidence="9">
    <location>
        <position position="175"/>
    </location>
    <ligand>
        <name>ATP</name>
        <dbReference type="ChEBI" id="CHEBI:30616"/>
    </ligand>
</feature>
<dbReference type="Pfam" id="PF00659">
    <property type="entry name" value="POLO_box"/>
    <property type="match status" value="2"/>
</dbReference>
<evidence type="ECO:0000256" key="4">
    <source>
        <dbReference type="ARBA" id="ARBA00022741"/>
    </source>
</evidence>
<sequence>MVFPTTSLSAAPTTSYQSSTTTNSTTTPLYQSTQHQLHQQYSYYNNHNHNHLDNQENYPPANSNINNGLAASSSSVKMQSTSSLQHQSSLITKSMVIRPSEQQQQQQHHHQSSSSSSSSSAAQQQEQPIIVKEVINSGGQTHIKEYKQGEFLGKGGFAKCYLMTDLETNKIYAAKIVPKSTLQKPRARSKLKTEIRIHSSLNHENIVKFEHCFENEENVYILLGLCNQKTVMDLHKRRKFLLEAEVKYYVYQVIQAVLYLHQNKIIHRDLKLGNLFIHNMKIKLGDFGLSTRVEREGERKKTICGTPNYIAPEVLDNSNGHSYEVDVWSIGIILYTLLIGKPPFETPDVRNTYQRIRQNQYTFPEEPTISDYAKKLIISILNPIPEKRPNLHQILENEFFTLSTIPKYLPQTALTMIPMIRMQPLSENTNIVNQQQQSLTTSPHKSKTFTTTSTTSTIAAYSSSANNIVTLSPNSQQKLSDVDKDDFHYRKLRRLEKMKENDLKTKLLKQKLITLPECQDYQMDGANNNEQQHQQQSQQQQHQQQICNNVKDLEVGIANNHISEPSTKAMNGLPSNLVFIEQFADFSNKYGLGYALSNGSIGAYFNDSTKVISFLGTGIAHYMEHAKGTEGDGRRILNIDESHPHDTQKKVTLIKYFANHLNQPVKIKQLINNNNNNNNYAPQQNDLNNPVYVKKWIKTSKGIAFRLSDKTIQVNFFDKSIIIFTKHHMVTYIASDETTVKTDRLSNFLESMDSKIVDLSVRTLSRDLTDCLPTSS</sequence>
<dbReference type="FunFam" id="3.30.200.20:FF:000091">
    <property type="entry name" value="Serine/threonine-protein kinase PLK"/>
    <property type="match status" value="1"/>
</dbReference>
<dbReference type="GO" id="GO:0000776">
    <property type="term" value="C:kinetochore"/>
    <property type="evidence" value="ECO:0007669"/>
    <property type="project" value="TreeGrafter"/>
</dbReference>
<dbReference type="PROSITE" id="PS50078">
    <property type="entry name" value="POLO_BOX"/>
    <property type="match status" value="2"/>
</dbReference>
<gene>
    <name evidence="14" type="primary">plk</name>
    <name evidence="14" type="ORF">PPL_12293</name>
</gene>
<feature type="region of interest" description="Disordered" evidence="11">
    <location>
        <begin position="1"/>
        <end position="126"/>
    </location>
</feature>
<dbReference type="InterPro" id="IPR000959">
    <property type="entry name" value="POLO_box_dom"/>
</dbReference>
<evidence type="ECO:0000256" key="7">
    <source>
        <dbReference type="ARBA" id="ARBA00047899"/>
    </source>
</evidence>
<dbReference type="Gene3D" id="3.30.200.20">
    <property type="entry name" value="Phosphorylase Kinase, domain 1"/>
    <property type="match status" value="1"/>
</dbReference>
<dbReference type="OMA" id="FEECVTA"/>
<feature type="domain" description="POLO box" evidence="13">
    <location>
        <begin position="579"/>
        <end position="663"/>
    </location>
</feature>
<dbReference type="CDD" id="cd13118">
    <property type="entry name" value="POLO_box_1"/>
    <property type="match status" value="1"/>
</dbReference>
<evidence type="ECO:0000256" key="10">
    <source>
        <dbReference type="RuleBase" id="RU361162"/>
    </source>
</evidence>
<keyword evidence="1 10" id="KW-0723">Serine/threonine-protein kinase</keyword>
<comment type="similarity">
    <text evidence="10">Belongs to the protein kinase superfamily. Ser/Thr protein kinase family. CDC5/Polo subfamily.</text>
</comment>
<dbReference type="GO" id="GO:0005524">
    <property type="term" value="F:ATP binding"/>
    <property type="evidence" value="ECO:0007669"/>
    <property type="project" value="UniProtKB-UniRule"/>
</dbReference>
<dbReference type="InParanoid" id="D3BM83"/>
<dbReference type="PANTHER" id="PTHR24345:SF0">
    <property type="entry name" value="CELL CYCLE SERINE_THREONINE-PROTEIN KINASE CDC5_MSD2"/>
    <property type="match status" value="1"/>
</dbReference>
<proteinExistence type="inferred from homology"/>
<reference evidence="14 15" key="1">
    <citation type="journal article" date="2011" name="Genome Res.">
        <title>Phylogeny-wide analysis of social amoeba genomes highlights ancient origins for complex intercellular communication.</title>
        <authorList>
            <person name="Heidel A.J."/>
            <person name="Lawal H.M."/>
            <person name="Felder M."/>
            <person name="Schilde C."/>
            <person name="Helps N.R."/>
            <person name="Tunggal B."/>
            <person name="Rivero F."/>
            <person name="John U."/>
            <person name="Schleicher M."/>
            <person name="Eichinger L."/>
            <person name="Platzer M."/>
            <person name="Noegel A.A."/>
            <person name="Schaap P."/>
            <person name="Gloeckner G."/>
        </authorList>
    </citation>
    <scope>NUCLEOTIDE SEQUENCE [LARGE SCALE GENOMIC DNA]</scope>
    <source>
        <strain evidence="15">ATCC 26659 / Pp 5 / PN500</strain>
    </source>
</reference>
<dbReference type="STRING" id="670386.D3BM83"/>
<dbReference type="SUPFAM" id="SSF56112">
    <property type="entry name" value="Protein kinase-like (PK-like)"/>
    <property type="match status" value="1"/>
</dbReference>
<dbReference type="GO" id="GO:0000922">
    <property type="term" value="C:spindle pole"/>
    <property type="evidence" value="ECO:0007669"/>
    <property type="project" value="TreeGrafter"/>
</dbReference>
<feature type="compositionally biased region" description="Low complexity" evidence="11">
    <location>
        <begin position="72"/>
        <end position="90"/>
    </location>
</feature>
<dbReference type="CDD" id="cd14099">
    <property type="entry name" value="STKc_PLK"/>
    <property type="match status" value="1"/>
</dbReference>
<dbReference type="InterPro" id="IPR011009">
    <property type="entry name" value="Kinase-like_dom_sf"/>
</dbReference>